<evidence type="ECO:0000313" key="3">
    <source>
        <dbReference type="Proteomes" id="UP000255165"/>
    </source>
</evidence>
<comment type="caution">
    <text evidence="2">The sequence shown here is derived from an EMBL/GenBank/DDBJ whole genome shotgun (WGS) entry which is preliminary data.</text>
</comment>
<protein>
    <recommendedName>
        <fullName evidence="1">DUF4124 domain-containing protein</fullName>
    </recommendedName>
</protein>
<reference evidence="3" key="1">
    <citation type="submission" date="2018-06" db="EMBL/GenBank/DDBJ databases">
        <authorList>
            <person name="Feng T."/>
            <person name="Jeon C.O."/>
        </authorList>
    </citation>
    <scope>NUCLEOTIDE SEQUENCE [LARGE SCALE GENOMIC DNA]</scope>
    <source>
        <strain evidence="3">S23</strain>
    </source>
</reference>
<sequence>MLRFLLLAFIATNAVGQTIYQCRATNGRVTLQDQPCPESATTELSRKTIGQQNAEYRAQPIVIGDQRSAERLASGIICPSLRQQYQSNLAWSERAMLRKDPTEIQRAAEAVRSTGAQVSKHRCE</sequence>
<dbReference type="AlphaFoldDB" id="A0A370NSB5"/>
<evidence type="ECO:0000313" key="2">
    <source>
        <dbReference type="EMBL" id="RDK08499.1"/>
    </source>
</evidence>
<proteinExistence type="predicted"/>
<keyword evidence="3" id="KW-1185">Reference proteome</keyword>
<evidence type="ECO:0000259" key="1">
    <source>
        <dbReference type="Pfam" id="PF13511"/>
    </source>
</evidence>
<feature type="domain" description="DUF4124" evidence="1">
    <location>
        <begin position="6"/>
        <end position="58"/>
    </location>
</feature>
<name>A0A370NSB5_9BURK</name>
<gene>
    <name evidence="2" type="ORF">DN412_19990</name>
</gene>
<dbReference type="EMBL" id="QKWJ01000025">
    <property type="protein sequence ID" value="RDK08499.1"/>
    <property type="molecule type" value="Genomic_DNA"/>
</dbReference>
<dbReference type="Proteomes" id="UP000255165">
    <property type="component" value="Unassembled WGS sequence"/>
</dbReference>
<dbReference type="RefSeq" id="WP_115213187.1">
    <property type="nucleotide sequence ID" value="NZ_QKWJ01000025.1"/>
</dbReference>
<accession>A0A370NSB5</accession>
<organism evidence="2 3">
    <name type="scientific">Cupriavidus lacunae</name>
    <dbReference type="NCBI Taxonomy" id="2666307"/>
    <lineage>
        <taxon>Bacteria</taxon>
        <taxon>Pseudomonadati</taxon>
        <taxon>Pseudomonadota</taxon>
        <taxon>Betaproteobacteria</taxon>
        <taxon>Burkholderiales</taxon>
        <taxon>Burkholderiaceae</taxon>
        <taxon>Cupriavidus</taxon>
    </lineage>
</organism>
<dbReference type="InterPro" id="IPR025392">
    <property type="entry name" value="DUF4124"/>
</dbReference>
<dbReference type="Pfam" id="PF13511">
    <property type="entry name" value="DUF4124"/>
    <property type="match status" value="1"/>
</dbReference>